<dbReference type="InterPro" id="IPR052648">
    <property type="entry name" value="Ser-tRNA(Sec)_kinase"/>
</dbReference>
<protein>
    <submittedName>
        <fullName evidence="1">Uncharacterized protein</fullName>
    </submittedName>
</protein>
<evidence type="ECO:0000313" key="1">
    <source>
        <dbReference type="EnsemblProtists" id="PYU1_T005382"/>
    </source>
</evidence>
<dbReference type="EMBL" id="GL376633">
    <property type="status" value="NOT_ANNOTATED_CDS"/>
    <property type="molecule type" value="Genomic_DNA"/>
</dbReference>
<dbReference type="InParanoid" id="K3WK90"/>
<dbReference type="Gene3D" id="3.40.50.300">
    <property type="entry name" value="P-loop containing nucleotide triphosphate hydrolases"/>
    <property type="match status" value="1"/>
</dbReference>
<name>K3WK90_GLOUD</name>
<evidence type="ECO:0000313" key="2">
    <source>
        <dbReference type="Proteomes" id="UP000019132"/>
    </source>
</evidence>
<reference evidence="2" key="1">
    <citation type="journal article" date="2010" name="Genome Biol.">
        <title>Genome sequence of the necrotrophic plant pathogen Pythium ultimum reveals original pathogenicity mechanisms and effector repertoire.</title>
        <authorList>
            <person name="Levesque C.A."/>
            <person name="Brouwer H."/>
            <person name="Cano L."/>
            <person name="Hamilton J.P."/>
            <person name="Holt C."/>
            <person name="Huitema E."/>
            <person name="Raffaele S."/>
            <person name="Robideau G.P."/>
            <person name="Thines M."/>
            <person name="Win J."/>
            <person name="Zerillo M.M."/>
            <person name="Beakes G.W."/>
            <person name="Boore J.L."/>
            <person name="Busam D."/>
            <person name="Dumas B."/>
            <person name="Ferriera S."/>
            <person name="Fuerstenberg S.I."/>
            <person name="Gachon C.M."/>
            <person name="Gaulin E."/>
            <person name="Govers F."/>
            <person name="Grenville-Briggs L."/>
            <person name="Horner N."/>
            <person name="Hostetler J."/>
            <person name="Jiang R.H."/>
            <person name="Johnson J."/>
            <person name="Krajaejun T."/>
            <person name="Lin H."/>
            <person name="Meijer H.J."/>
            <person name="Moore B."/>
            <person name="Morris P."/>
            <person name="Phuntmart V."/>
            <person name="Puiu D."/>
            <person name="Shetty J."/>
            <person name="Stajich J.E."/>
            <person name="Tripathy S."/>
            <person name="Wawra S."/>
            <person name="van West P."/>
            <person name="Whitty B.R."/>
            <person name="Coutinho P.M."/>
            <person name="Henrissat B."/>
            <person name="Martin F."/>
            <person name="Thomas P.D."/>
            <person name="Tyler B.M."/>
            <person name="De Vries R.P."/>
            <person name="Kamoun S."/>
            <person name="Yandell M."/>
            <person name="Tisserat N."/>
            <person name="Buell C.R."/>
        </authorList>
    </citation>
    <scope>NUCLEOTIDE SEQUENCE</scope>
    <source>
        <strain evidence="2">DAOM:BR144</strain>
    </source>
</reference>
<dbReference type="VEuPathDB" id="FungiDB:PYU1_G005371"/>
<proteinExistence type="predicted"/>
<reference evidence="1" key="3">
    <citation type="submission" date="2015-02" db="UniProtKB">
        <authorList>
            <consortium name="EnsemblProtists"/>
        </authorList>
    </citation>
    <scope>IDENTIFICATION</scope>
    <source>
        <strain evidence="1">DAOM BR144</strain>
    </source>
</reference>
<dbReference type="PANTHER" id="PTHR20873">
    <property type="entry name" value="L-SERYL-TRNA(SEC) KINASE"/>
    <property type="match status" value="1"/>
</dbReference>
<dbReference type="EnsemblProtists" id="PYU1_T005382">
    <property type="protein sequence ID" value="PYU1_T005382"/>
    <property type="gene ID" value="PYU1_G005371"/>
</dbReference>
<dbReference type="Pfam" id="PF13671">
    <property type="entry name" value="AAA_33"/>
    <property type="match status" value="1"/>
</dbReference>
<dbReference type="GO" id="GO:0000049">
    <property type="term" value="F:tRNA binding"/>
    <property type="evidence" value="ECO:0007669"/>
    <property type="project" value="TreeGrafter"/>
</dbReference>
<dbReference type="InterPro" id="IPR027417">
    <property type="entry name" value="P-loop_NTPase"/>
</dbReference>
<organism evidence="1 2">
    <name type="scientific">Globisporangium ultimum (strain ATCC 200006 / CBS 805.95 / DAOM BR144)</name>
    <name type="common">Pythium ultimum</name>
    <dbReference type="NCBI Taxonomy" id="431595"/>
    <lineage>
        <taxon>Eukaryota</taxon>
        <taxon>Sar</taxon>
        <taxon>Stramenopiles</taxon>
        <taxon>Oomycota</taxon>
        <taxon>Peronosporomycetes</taxon>
        <taxon>Pythiales</taxon>
        <taxon>Pythiaceae</taxon>
        <taxon>Globisporangium</taxon>
    </lineage>
</organism>
<accession>K3WK90</accession>
<reference evidence="2" key="2">
    <citation type="submission" date="2010-04" db="EMBL/GenBank/DDBJ databases">
        <authorList>
            <person name="Buell R."/>
            <person name="Hamilton J."/>
            <person name="Hostetler J."/>
        </authorList>
    </citation>
    <scope>NUCLEOTIDE SEQUENCE [LARGE SCALE GENOMIC DNA]</scope>
    <source>
        <strain evidence="2">DAOM:BR144</strain>
    </source>
</reference>
<dbReference type="AlphaFoldDB" id="K3WK90"/>
<dbReference type="STRING" id="431595.K3WK90"/>
<dbReference type="SUPFAM" id="SSF52540">
    <property type="entry name" value="P-loop containing nucleoside triphosphate hydrolases"/>
    <property type="match status" value="1"/>
</dbReference>
<dbReference type="GO" id="GO:0016301">
    <property type="term" value="F:kinase activity"/>
    <property type="evidence" value="ECO:0007669"/>
    <property type="project" value="TreeGrafter"/>
</dbReference>
<keyword evidence="2" id="KW-1185">Reference proteome</keyword>
<dbReference type="HOGENOM" id="CLU_1573778_0_0_1"/>
<sequence length="170" mass="18892">MVARVKVWRKAREGATATTVTPAGSVSVSEEERILVLLVDDNFQYRSQRKRFCQLACEVDCGFGILHVDTPVALCRQRNAARDGVARVPDAVFERMVSVFEAPDGDQHACERPVKAIIPGPFLDAEMDAAGGDDAVEHAMDELVQQALASWRERRQLAAETQKKDRQKVK</sequence>
<dbReference type="PANTHER" id="PTHR20873:SF0">
    <property type="entry name" value="L-SERYL-TRNA(SEC) KINASE"/>
    <property type="match status" value="1"/>
</dbReference>
<dbReference type="Proteomes" id="UP000019132">
    <property type="component" value="Unassembled WGS sequence"/>
</dbReference>